<gene>
    <name evidence="1" type="ORF">G8E10_17585</name>
</gene>
<accession>A0AA43ZGM5</accession>
<dbReference type="EMBL" id="JAANCM010000009">
    <property type="protein sequence ID" value="NHT77529.1"/>
    <property type="molecule type" value="Genomic_DNA"/>
</dbReference>
<reference evidence="1" key="1">
    <citation type="submission" date="2020-03" db="EMBL/GenBank/DDBJ databases">
        <title>Ferranicluibacter endophyticum gen. nov., sp. nov., a new genus isolated from Rubus ulmifolius Schott. stem.</title>
        <authorList>
            <person name="Roca-Couso R."/>
            <person name="Flores-Felix J.D."/>
            <person name="Igual J.M."/>
            <person name="Rivas R."/>
        </authorList>
    </citation>
    <scope>NUCLEOTIDE SEQUENCE</scope>
    <source>
        <strain evidence="1">CRRU44</strain>
    </source>
</reference>
<dbReference type="AlphaFoldDB" id="A0AA43ZGM5"/>
<proteinExistence type="predicted"/>
<dbReference type="Proteomes" id="UP001155840">
    <property type="component" value="Unassembled WGS sequence"/>
</dbReference>
<name>A0AA43ZGM5_9HYPH</name>
<organism evidence="1 2">
    <name type="scientific">Ferranicluibacter rubi</name>
    <dbReference type="NCBI Taxonomy" id="2715133"/>
    <lineage>
        <taxon>Bacteria</taxon>
        <taxon>Pseudomonadati</taxon>
        <taxon>Pseudomonadota</taxon>
        <taxon>Alphaproteobacteria</taxon>
        <taxon>Hyphomicrobiales</taxon>
        <taxon>Rhizobiaceae</taxon>
        <taxon>Ferranicluibacter</taxon>
    </lineage>
</organism>
<comment type="caution">
    <text evidence="1">The sequence shown here is derived from an EMBL/GenBank/DDBJ whole genome shotgun (WGS) entry which is preliminary data.</text>
</comment>
<dbReference type="RefSeq" id="WP_167130096.1">
    <property type="nucleotide sequence ID" value="NZ_JAANCM010000009.1"/>
</dbReference>
<protein>
    <submittedName>
        <fullName evidence="1">Uncharacterized protein</fullName>
    </submittedName>
</protein>
<keyword evidence="2" id="KW-1185">Reference proteome</keyword>
<evidence type="ECO:0000313" key="2">
    <source>
        <dbReference type="Proteomes" id="UP001155840"/>
    </source>
</evidence>
<evidence type="ECO:0000313" key="1">
    <source>
        <dbReference type="EMBL" id="NHT77529.1"/>
    </source>
</evidence>
<sequence>MVEHILDADYSTQLLETVLKHFPAIGRKRAEDLAESADYDIRQCIARLGSRDLRRRRGAVVVENVHTARSPAANLKRRLEAVRSRSQWRYLKARAESTDVIEDFRRDAIEQLGVFEQACNLSHLTMLAAAVFDGQDGWALEERILERAKESAALGRRQRHSWEDDALVEIVCLWSSCSGRRPPMIGPGRKTPIDRKGEMTAFVQDALACYAGRGVDHIFPGASTNSWRRVVLKYREQFL</sequence>